<keyword evidence="24" id="KW-1185">Reference proteome</keyword>
<comment type="pathway">
    <text evidence="18">Isoprenoid biosynthesis; isopentenyl diphosphate biosynthesis via mevalonate pathway; isopentenyl diphosphate from (R)-mevalonate: step 1/3.</text>
</comment>
<evidence type="ECO:0000256" key="13">
    <source>
        <dbReference type="ARBA" id="ARBA00023011"/>
    </source>
</evidence>
<evidence type="ECO:0000256" key="3">
    <source>
        <dbReference type="ARBA" id="ARBA00012103"/>
    </source>
</evidence>
<evidence type="ECO:0000256" key="11">
    <source>
        <dbReference type="ARBA" id="ARBA00022842"/>
    </source>
</evidence>
<dbReference type="InterPro" id="IPR006205">
    <property type="entry name" value="Mev_gal_kin"/>
</dbReference>
<dbReference type="Pfam" id="PF00288">
    <property type="entry name" value="GHMP_kinases_N"/>
    <property type="match status" value="1"/>
</dbReference>
<dbReference type="UniPathway" id="UPA00057">
    <property type="reaction ID" value="UER00098"/>
</dbReference>
<dbReference type="InterPro" id="IPR002088">
    <property type="entry name" value="Prenyl_trans_a"/>
</dbReference>
<dbReference type="NCBIfam" id="TIGR00549">
    <property type="entry name" value="mevalon_kin"/>
    <property type="match status" value="1"/>
</dbReference>
<keyword evidence="15" id="KW-1207">Sterol metabolism</keyword>
<dbReference type="Pfam" id="PF08544">
    <property type="entry name" value="GHMP_kinases_C"/>
    <property type="match status" value="1"/>
</dbReference>
<organism evidence="23 24">
    <name type="scientific">Xylaria flabelliformis</name>
    <dbReference type="NCBI Taxonomy" id="2512241"/>
    <lineage>
        <taxon>Eukaryota</taxon>
        <taxon>Fungi</taxon>
        <taxon>Dikarya</taxon>
        <taxon>Ascomycota</taxon>
        <taxon>Pezizomycotina</taxon>
        <taxon>Sordariomycetes</taxon>
        <taxon>Xylariomycetidae</taxon>
        <taxon>Xylariales</taxon>
        <taxon>Xylariaceae</taxon>
        <taxon>Xylaria</taxon>
    </lineage>
</organism>
<comment type="caution">
    <text evidence="23">The sequence shown here is derived from an EMBL/GenBank/DDBJ whole genome shotgun (WGS) entry which is preliminary data.</text>
</comment>
<dbReference type="Proteomes" id="UP000319160">
    <property type="component" value="Unassembled WGS sequence"/>
</dbReference>
<dbReference type="GO" id="GO:0019287">
    <property type="term" value="P:isopentenyl diphosphate biosynthetic process, mevalonate pathway"/>
    <property type="evidence" value="ECO:0007669"/>
    <property type="project" value="UniProtKB-UniPathway"/>
</dbReference>
<dbReference type="InterPro" id="IPR013750">
    <property type="entry name" value="GHMP_kinase_C_dom"/>
</dbReference>
<keyword evidence="16" id="KW-0753">Steroid metabolism</keyword>
<evidence type="ECO:0000313" key="24">
    <source>
        <dbReference type="Proteomes" id="UP000319160"/>
    </source>
</evidence>
<evidence type="ECO:0000256" key="12">
    <source>
        <dbReference type="ARBA" id="ARBA00022955"/>
    </source>
</evidence>
<comment type="similarity">
    <text evidence="2">Belongs to the GHMP kinase family. Mevalonate kinase subfamily.</text>
</comment>
<dbReference type="GO" id="GO:0006696">
    <property type="term" value="P:ergosterol biosynthetic process"/>
    <property type="evidence" value="ECO:0007669"/>
    <property type="project" value="TreeGrafter"/>
</dbReference>
<evidence type="ECO:0000256" key="2">
    <source>
        <dbReference type="ARBA" id="ARBA00006495"/>
    </source>
</evidence>
<dbReference type="GO" id="GO:0008318">
    <property type="term" value="F:protein prenyltransferase activity"/>
    <property type="evidence" value="ECO:0007669"/>
    <property type="project" value="InterPro"/>
</dbReference>
<feature type="region of interest" description="Disordered" evidence="20">
    <location>
        <begin position="1"/>
        <end position="56"/>
    </location>
</feature>
<dbReference type="AlphaFoldDB" id="A0A553I7N0"/>
<evidence type="ECO:0000256" key="14">
    <source>
        <dbReference type="ARBA" id="ARBA00023098"/>
    </source>
</evidence>
<evidence type="ECO:0000259" key="22">
    <source>
        <dbReference type="Pfam" id="PF08544"/>
    </source>
</evidence>
<evidence type="ECO:0000256" key="8">
    <source>
        <dbReference type="ARBA" id="ARBA00022741"/>
    </source>
</evidence>
<dbReference type="Gene3D" id="3.30.230.10">
    <property type="match status" value="1"/>
</dbReference>
<dbReference type="FunFam" id="3.30.70.890:FF:000003">
    <property type="entry name" value="Mevalonate kinase"/>
    <property type="match status" value="1"/>
</dbReference>
<feature type="region of interest" description="Disordered" evidence="20">
    <location>
        <begin position="618"/>
        <end position="642"/>
    </location>
</feature>
<keyword evidence="14" id="KW-0443">Lipid metabolism</keyword>
<evidence type="ECO:0000256" key="7">
    <source>
        <dbReference type="ARBA" id="ARBA00022723"/>
    </source>
</evidence>
<evidence type="ECO:0000313" key="23">
    <source>
        <dbReference type="EMBL" id="TRX96211.1"/>
    </source>
</evidence>
<name>A0A553I7N0_9PEZI</name>
<dbReference type="PROSITE" id="PS51147">
    <property type="entry name" value="PFTA"/>
    <property type="match status" value="5"/>
</dbReference>
<evidence type="ECO:0000256" key="17">
    <source>
        <dbReference type="ARBA" id="ARBA00029310"/>
    </source>
</evidence>
<sequence length="1137" mass="127964">MSNFTNGFHHGREVNGNGRLNGHANGNASSSEGSRSSSASDGPSLRRRKSTPMMPPFMVSAPGKVIVFGEHAVVHGKAAIAASISLRSYLHVTTLSKSRRTITLRFPDIDLIHSWHIDDLPWELFSHPSKKKYYYDLVTSLDPELLASIQPHLADVSADKPPTERKIHQNSAACFLYLFLSLGSQKFHGCVYTLRSTIPIGAGLGSSASIAVCLSAALLLQIRTLSGPHPDQPPDEARLQIERINRWAFVAEMAIHGNPSGVDNTVSTQGKAVVFQRTDYDRPPVVTPLWDFPELPLLLVDTRTPKSTAAEVAKVQRLKNTHQKLVGSILDAVDKVTRTAEGLIDEEDFDATEHESLRRMGELISINHGLLASLGVSHPRLERVRELIDYKDLGWTKLTGAGGGGCSITLMRPGVPQDRLSELQDQLESEGYAQFQTTLGGDGIGVLWPAVLKNGSDEDEDGGMEIDLDKFLNAPGTEGVEKLVGVHGGTGEREEMGLFEFEAVLVTAKNTYSAIHNNKDCTYARRMMQSKLNTAHIAETHILLGKTRIHKVEGSATPPNIPPSHYSPSARIRFARSCVQSNLIHFIPSPSPIQYCTSTDTSNYPPLSALRPLAAMPAKSKGASSKVKEAEPAKQQAPKQPQTIREIEWQRYWSTNPIHKIVEEQGFAGLSPADKRTYWNLELVRSPGQVEQLSKKGQREFWKQLNEANVPLRSGHRPRDDQWGRDKNGRDIGDYTPEEYAAYERKKARISDLSIESTFFKRDRDRAYWKTENPVTGEIYTFTEDDIKAEKERRQEMAALRNELYGVKPNAYANDPIWDDVVPIPQDEPEGALAAISYAEDYAEAMAYLRAVMAVKEHTPRCLRLTENIIDMNPAHYTVWLYRFDIVKALGIPIPDELEWLNDVSFEHLKNYQIWHHRQLLMDLYYPTIQSDEGAVKELARDELSFLTDILEKDTKNYHVFSYRQYLVRKLGLWDSEDEMRSIELMISKDVRNNSAWAHRFFLVFGNPAQSTPDSHATEHDPKVPADIIDREISYAQEKISLAPQNQSPWNYLRGVLVKGGRPLGTVREFAETLVTHLGEGEEKEEVRSSHALDLLADIYKEAGEKEKAELCLRRLGEKWDRIREGYWAYRRQMLEA</sequence>
<dbReference type="InterPro" id="IPR020568">
    <property type="entry name" value="Ribosomal_Su5_D2-typ_SF"/>
</dbReference>
<keyword evidence="8" id="KW-0547">Nucleotide-binding</keyword>
<protein>
    <recommendedName>
        <fullName evidence="3">mevalonate kinase</fullName>
        <ecNumber evidence="3">2.7.1.36</ecNumber>
    </recommendedName>
    <alternativeName>
        <fullName evidence="19">Ergosterol biosynthesis protein 12</fullName>
    </alternativeName>
</protein>
<keyword evidence="7" id="KW-0479">Metal-binding</keyword>
<dbReference type="PANTHER" id="PTHR43290:SF2">
    <property type="entry name" value="MEVALONATE KINASE"/>
    <property type="match status" value="1"/>
</dbReference>
<comment type="catalytic activity">
    <reaction evidence="17">
        <text>(R)-mevalonate + ATP = (R)-5-phosphomevalonate + ADP + H(+)</text>
        <dbReference type="Rhea" id="RHEA:17065"/>
        <dbReference type="ChEBI" id="CHEBI:15378"/>
        <dbReference type="ChEBI" id="CHEBI:30616"/>
        <dbReference type="ChEBI" id="CHEBI:36464"/>
        <dbReference type="ChEBI" id="CHEBI:58146"/>
        <dbReference type="ChEBI" id="CHEBI:456216"/>
        <dbReference type="EC" id="2.7.1.36"/>
    </reaction>
    <physiologicalReaction direction="left-to-right" evidence="17">
        <dbReference type="Rhea" id="RHEA:17066"/>
    </physiologicalReaction>
</comment>
<evidence type="ECO:0000256" key="18">
    <source>
        <dbReference type="ARBA" id="ARBA00029438"/>
    </source>
</evidence>
<dbReference type="Pfam" id="PF01239">
    <property type="entry name" value="PPTA"/>
    <property type="match status" value="5"/>
</dbReference>
<dbReference type="GO" id="GO:0004496">
    <property type="term" value="F:mevalonate kinase activity"/>
    <property type="evidence" value="ECO:0007669"/>
    <property type="project" value="UniProtKB-EC"/>
</dbReference>
<dbReference type="PROSITE" id="PS00627">
    <property type="entry name" value="GHMP_KINASES_ATP"/>
    <property type="match status" value="1"/>
</dbReference>
<keyword evidence="4" id="KW-0963">Cytoplasm</keyword>
<evidence type="ECO:0000256" key="19">
    <source>
        <dbReference type="ARBA" id="ARBA00084043"/>
    </source>
</evidence>
<feature type="compositionally biased region" description="Basic and acidic residues" evidence="20">
    <location>
        <begin position="717"/>
        <end position="733"/>
    </location>
</feature>
<dbReference type="GO" id="GO:0046872">
    <property type="term" value="F:metal ion binding"/>
    <property type="evidence" value="ECO:0007669"/>
    <property type="project" value="UniProtKB-KW"/>
</dbReference>
<proteinExistence type="inferred from homology"/>
<dbReference type="SUPFAM" id="SSF48439">
    <property type="entry name" value="Protein prenylyltransferase"/>
    <property type="match status" value="1"/>
</dbReference>
<evidence type="ECO:0000256" key="6">
    <source>
        <dbReference type="ARBA" id="ARBA00022679"/>
    </source>
</evidence>
<dbReference type="PRINTS" id="PR00959">
    <property type="entry name" value="MEVGALKINASE"/>
</dbReference>
<feature type="compositionally biased region" description="Low complexity" evidence="20">
    <location>
        <begin position="21"/>
        <end position="40"/>
    </location>
</feature>
<dbReference type="Gene3D" id="3.30.70.890">
    <property type="entry name" value="GHMP kinase, C-terminal domain"/>
    <property type="match status" value="1"/>
</dbReference>
<dbReference type="EC" id="2.7.1.36" evidence="3"/>
<evidence type="ECO:0000259" key="21">
    <source>
        <dbReference type="Pfam" id="PF00288"/>
    </source>
</evidence>
<evidence type="ECO:0000256" key="10">
    <source>
        <dbReference type="ARBA" id="ARBA00022840"/>
    </source>
</evidence>
<dbReference type="GO" id="GO:0005524">
    <property type="term" value="F:ATP binding"/>
    <property type="evidence" value="ECO:0007669"/>
    <property type="project" value="UniProtKB-KW"/>
</dbReference>
<dbReference type="InterPro" id="IPR014721">
    <property type="entry name" value="Ribsml_uS5_D2-typ_fold_subgr"/>
</dbReference>
<dbReference type="InterPro" id="IPR006203">
    <property type="entry name" value="GHMP_knse_ATP-bd_CS"/>
</dbReference>
<dbReference type="InterPro" id="IPR006204">
    <property type="entry name" value="GHMP_kinase_N_dom"/>
</dbReference>
<dbReference type="Gene3D" id="1.25.40.120">
    <property type="entry name" value="Protein prenylyltransferase"/>
    <property type="match status" value="1"/>
</dbReference>
<keyword evidence="10" id="KW-0067">ATP-binding</keyword>
<reference evidence="24" key="1">
    <citation type="submission" date="2019-06" db="EMBL/GenBank/DDBJ databases">
        <title>Draft genome sequence of the griseofulvin-producing fungus Xylaria cubensis strain G536.</title>
        <authorList>
            <person name="Mead M.E."/>
            <person name="Raja H.A."/>
            <person name="Steenwyk J.L."/>
            <person name="Knowles S.L."/>
            <person name="Oberlies N.H."/>
            <person name="Rokas A."/>
        </authorList>
    </citation>
    <scope>NUCLEOTIDE SEQUENCE [LARGE SCALE GENOMIC DNA]</scope>
    <source>
        <strain evidence="24">G536</strain>
    </source>
</reference>
<dbReference type="InterPro" id="IPR036554">
    <property type="entry name" value="GHMP_kinase_C_sf"/>
</dbReference>
<feature type="domain" description="GHMP kinase C-terminal" evidence="22">
    <location>
        <begin position="351"/>
        <end position="422"/>
    </location>
</feature>
<feature type="domain" description="GHMP kinase N-terminal" evidence="21">
    <location>
        <begin position="182"/>
        <end position="267"/>
    </location>
</feature>
<feature type="region of interest" description="Disordered" evidence="20">
    <location>
        <begin position="711"/>
        <end position="736"/>
    </location>
</feature>
<dbReference type="FunFam" id="3.30.230.10:FF:000027">
    <property type="entry name" value="Mevalonate kinase"/>
    <property type="match status" value="1"/>
</dbReference>
<keyword evidence="13" id="KW-0756">Sterol biosynthesis</keyword>
<evidence type="ECO:0000256" key="4">
    <source>
        <dbReference type="ARBA" id="ARBA00022490"/>
    </source>
</evidence>
<keyword evidence="5" id="KW-0444">Lipid biosynthesis</keyword>
<dbReference type="STRING" id="2512241.A0A553I7N0"/>
<evidence type="ECO:0000256" key="15">
    <source>
        <dbReference type="ARBA" id="ARBA00023166"/>
    </source>
</evidence>
<keyword evidence="6" id="KW-0808">Transferase</keyword>
<dbReference type="EMBL" id="VFLP01000012">
    <property type="protein sequence ID" value="TRX96211.1"/>
    <property type="molecule type" value="Genomic_DNA"/>
</dbReference>
<evidence type="ECO:0000256" key="1">
    <source>
        <dbReference type="ARBA" id="ARBA00004496"/>
    </source>
</evidence>
<dbReference type="SUPFAM" id="SSF54211">
    <property type="entry name" value="Ribosomal protein S5 domain 2-like"/>
    <property type="match status" value="1"/>
</dbReference>
<evidence type="ECO:0000256" key="9">
    <source>
        <dbReference type="ARBA" id="ARBA00022777"/>
    </source>
</evidence>
<accession>A0A553I7N0</accession>
<dbReference type="OrthoDB" id="272289at2759"/>
<comment type="subcellular location">
    <subcellularLocation>
        <location evidence="1">Cytoplasm</location>
    </subcellularLocation>
</comment>
<evidence type="ECO:0000256" key="16">
    <source>
        <dbReference type="ARBA" id="ARBA00023221"/>
    </source>
</evidence>
<gene>
    <name evidence="23" type="ORF">FHL15_002935</name>
</gene>
<evidence type="ECO:0000256" key="5">
    <source>
        <dbReference type="ARBA" id="ARBA00022516"/>
    </source>
</evidence>
<keyword evidence="11" id="KW-0460">Magnesium</keyword>
<dbReference type="SUPFAM" id="SSF55060">
    <property type="entry name" value="GHMP Kinase, C-terminal domain"/>
    <property type="match status" value="1"/>
</dbReference>
<keyword evidence="9" id="KW-0418">Kinase</keyword>
<evidence type="ECO:0000256" key="20">
    <source>
        <dbReference type="SAM" id="MobiDB-lite"/>
    </source>
</evidence>
<feature type="compositionally biased region" description="Low complexity" evidence="20">
    <location>
        <begin position="633"/>
        <end position="642"/>
    </location>
</feature>
<keyword evidence="12" id="KW-0752">Steroid biosynthesis</keyword>
<dbReference type="PANTHER" id="PTHR43290">
    <property type="entry name" value="MEVALONATE KINASE"/>
    <property type="match status" value="1"/>
</dbReference>
<dbReference type="GO" id="GO:0005829">
    <property type="term" value="C:cytosol"/>
    <property type="evidence" value="ECO:0007669"/>
    <property type="project" value="TreeGrafter"/>
</dbReference>